<sequence length="189" mass="19637">MSPPPGVEPRPVSAAGALTRFALLGIELAVLAAAVLVVAERISPPSPPASCAAVPADLGSVVGIGGPAPVYYVDEDESVLVCQWRVQDVPDSVEVMVYSPGRWSAESRFAELRGELESGHEAHPAPELGPEAFSVEQPDYGELDGVVLTRVGDLIARVTVHDGDPLAVDAEDLALGLAARVVSSLREVA</sequence>
<proteinExistence type="predicted"/>
<gene>
    <name evidence="1" type="ORF">HNR73_000709</name>
</gene>
<protein>
    <submittedName>
        <fullName evidence="1">Uncharacterized protein</fullName>
    </submittedName>
</protein>
<dbReference type="AlphaFoldDB" id="A0A841FH27"/>
<reference evidence="1 2" key="1">
    <citation type="submission" date="2020-08" db="EMBL/GenBank/DDBJ databases">
        <title>Genomic Encyclopedia of Type Strains, Phase IV (KMG-IV): sequencing the most valuable type-strain genomes for metagenomic binning, comparative biology and taxonomic classification.</title>
        <authorList>
            <person name="Goeker M."/>
        </authorList>
    </citation>
    <scope>NUCLEOTIDE SEQUENCE [LARGE SCALE GENOMIC DNA]</scope>
    <source>
        <strain evidence="1 2">YIM 65646</strain>
    </source>
</reference>
<organism evidence="1 2">
    <name type="scientific">Phytomonospora endophytica</name>
    <dbReference type="NCBI Taxonomy" id="714109"/>
    <lineage>
        <taxon>Bacteria</taxon>
        <taxon>Bacillati</taxon>
        <taxon>Actinomycetota</taxon>
        <taxon>Actinomycetes</taxon>
        <taxon>Micromonosporales</taxon>
        <taxon>Micromonosporaceae</taxon>
        <taxon>Phytomonospora</taxon>
    </lineage>
</organism>
<evidence type="ECO:0000313" key="1">
    <source>
        <dbReference type="EMBL" id="MBB6032862.1"/>
    </source>
</evidence>
<comment type="caution">
    <text evidence="1">The sequence shown here is derived from an EMBL/GenBank/DDBJ whole genome shotgun (WGS) entry which is preliminary data.</text>
</comment>
<dbReference type="RefSeq" id="WP_184785797.1">
    <property type="nucleotide sequence ID" value="NZ_BONT01000020.1"/>
</dbReference>
<accession>A0A841FH27</accession>
<evidence type="ECO:0000313" key="2">
    <source>
        <dbReference type="Proteomes" id="UP000548476"/>
    </source>
</evidence>
<name>A0A841FH27_9ACTN</name>
<keyword evidence="2" id="KW-1185">Reference proteome</keyword>
<dbReference type="Proteomes" id="UP000548476">
    <property type="component" value="Unassembled WGS sequence"/>
</dbReference>
<dbReference type="EMBL" id="JACHGT010000002">
    <property type="protein sequence ID" value="MBB6032862.1"/>
    <property type="molecule type" value="Genomic_DNA"/>
</dbReference>